<organism evidence="4 5">
    <name type="scientific">Moniliophthora roreri</name>
    <name type="common">Frosty pod rot fungus</name>
    <name type="synonym">Monilia roreri</name>
    <dbReference type="NCBI Taxonomy" id="221103"/>
    <lineage>
        <taxon>Eukaryota</taxon>
        <taxon>Fungi</taxon>
        <taxon>Dikarya</taxon>
        <taxon>Basidiomycota</taxon>
        <taxon>Agaricomycotina</taxon>
        <taxon>Agaricomycetes</taxon>
        <taxon>Agaricomycetidae</taxon>
        <taxon>Agaricales</taxon>
        <taxon>Marasmiineae</taxon>
        <taxon>Marasmiaceae</taxon>
        <taxon>Moniliophthora</taxon>
    </lineage>
</organism>
<evidence type="ECO:0000313" key="5">
    <source>
        <dbReference type="Proteomes" id="UP000054988"/>
    </source>
</evidence>
<feature type="transmembrane region" description="Helical" evidence="2">
    <location>
        <begin position="207"/>
        <end position="231"/>
    </location>
</feature>
<dbReference type="InterPro" id="IPR045338">
    <property type="entry name" value="DUF6535"/>
</dbReference>
<feature type="region of interest" description="Disordered" evidence="1">
    <location>
        <begin position="1"/>
        <end position="53"/>
    </location>
</feature>
<evidence type="ECO:0000259" key="3">
    <source>
        <dbReference type="Pfam" id="PF20153"/>
    </source>
</evidence>
<keyword evidence="2" id="KW-1133">Transmembrane helix</keyword>
<feature type="transmembrane region" description="Helical" evidence="2">
    <location>
        <begin position="84"/>
        <end position="104"/>
    </location>
</feature>
<feature type="compositionally biased region" description="Polar residues" evidence="1">
    <location>
        <begin position="23"/>
        <end position="41"/>
    </location>
</feature>
<evidence type="ECO:0000313" key="4">
    <source>
        <dbReference type="EMBL" id="KTB30092.1"/>
    </source>
</evidence>
<dbReference type="eggNOG" id="ENOG502SN69">
    <property type="taxonomic scope" value="Eukaryota"/>
</dbReference>
<dbReference type="Proteomes" id="UP000054988">
    <property type="component" value="Unassembled WGS sequence"/>
</dbReference>
<feature type="transmembrane region" description="Helical" evidence="2">
    <location>
        <begin position="116"/>
        <end position="134"/>
    </location>
</feature>
<name>A0A0W0F197_MONRR</name>
<feature type="domain" description="DUF6535" evidence="3">
    <location>
        <begin position="60"/>
        <end position="232"/>
    </location>
</feature>
<dbReference type="Pfam" id="PF20153">
    <property type="entry name" value="DUF6535"/>
    <property type="match status" value="1"/>
</dbReference>
<sequence length="617" mass="70607">MSAQQNGASPESPIQVPLPPSPAQSVGVNESPFSRRTTSQPVDAVGKAEEKKGPTLEKSWEKLMAEVVKYDDEMARNWKEDIDTLLVFAGLFSAVITAFAIESYQWLSEDPADTTVMLLAQISMQLNASLIALPERPQFEPDASSIRINCFWFLSLIFSLTSALFGLLCKQWLREHQRDPPTRTPGEALALRQLRRDSLEKWGVPSFLSALPILLEVALLLFFVGILDLLWNRHRTPFVLCFIAVTSSAGLYFGTSFLPTLTVPGDQWRYIVSWKFNELSYQFICPYKSPQAWVMYRLSCRVIRPLLKIQSFNDLLRRWFPSLFDHIAEPASDWSSFDLRVIREFDRRPVVFSDSFHLEVYELRALEWAAGIFRDSPSIIPHLQNVLGTISPAATMSAVFGDWNSTMWRDVEKSDVDLRLRDLETFQARDWFVSLAPRPAIWDSALYSSGRIKPLFCHLYWLEMASRTDLSEDEVGYLVTSMESQQASLQRSTGLRFVLPFPVAEKLWTHPNPQVQEKSLRLLPFFKDAFSAHPLGYDEVRHNDERSAFVSALTRHLNRTDCTSCLLKSNQGHEFIRFVYDQVISRQLYEPPWDAVETRRLMSSLEMDSGDSTTVEG</sequence>
<keyword evidence="2" id="KW-0472">Membrane</keyword>
<evidence type="ECO:0000256" key="2">
    <source>
        <dbReference type="SAM" id="Phobius"/>
    </source>
</evidence>
<feature type="transmembrane region" description="Helical" evidence="2">
    <location>
        <begin position="238"/>
        <end position="258"/>
    </location>
</feature>
<protein>
    <recommendedName>
        <fullName evidence="3">DUF6535 domain-containing protein</fullName>
    </recommendedName>
</protein>
<accession>A0A0W0F197</accession>
<reference evidence="4 5" key="1">
    <citation type="submission" date="2015-12" db="EMBL/GenBank/DDBJ databases">
        <title>Draft genome sequence of Moniliophthora roreri, the causal agent of frosty pod rot of cacao.</title>
        <authorList>
            <person name="Aime M.C."/>
            <person name="Diaz-Valderrama J.R."/>
            <person name="Kijpornyongpan T."/>
            <person name="Phillips-Mora W."/>
        </authorList>
    </citation>
    <scope>NUCLEOTIDE SEQUENCE [LARGE SCALE GENOMIC DNA]</scope>
    <source>
        <strain evidence="4 5">MCA 2952</strain>
    </source>
</reference>
<proteinExistence type="predicted"/>
<dbReference type="EMBL" id="LATX01002399">
    <property type="protein sequence ID" value="KTB30092.1"/>
    <property type="molecule type" value="Genomic_DNA"/>
</dbReference>
<gene>
    <name evidence="4" type="ORF">WG66_17384</name>
</gene>
<evidence type="ECO:0000256" key="1">
    <source>
        <dbReference type="SAM" id="MobiDB-lite"/>
    </source>
</evidence>
<keyword evidence="2" id="KW-0812">Transmembrane</keyword>
<dbReference type="AlphaFoldDB" id="A0A0W0F197"/>
<feature type="transmembrane region" description="Helical" evidence="2">
    <location>
        <begin position="146"/>
        <end position="168"/>
    </location>
</feature>
<comment type="caution">
    <text evidence="4">The sequence shown here is derived from an EMBL/GenBank/DDBJ whole genome shotgun (WGS) entry which is preliminary data.</text>
</comment>